<feature type="domain" description="Rhodopsin" evidence="8">
    <location>
        <begin position="27"/>
        <end position="282"/>
    </location>
</feature>
<evidence type="ECO:0000256" key="6">
    <source>
        <dbReference type="SAM" id="MobiDB-lite"/>
    </source>
</evidence>
<evidence type="ECO:0000256" key="1">
    <source>
        <dbReference type="ARBA" id="ARBA00004141"/>
    </source>
</evidence>
<evidence type="ECO:0000256" key="2">
    <source>
        <dbReference type="ARBA" id="ARBA00022692"/>
    </source>
</evidence>
<gene>
    <name evidence="9" type="ORF">HYE67_005828</name>
</gene>
<reference evidence="9" key="1">
    <citation type="submission" date="2020-11" db="EMBL/GenBank/DDBJ databases">
        <title>The chromosome-scale genome resource for two endophytic Fusarium species: F. culmorum and F. pseudograminearum.</title>
        <authorList>
            <person name="Yuan Z."/>
        </authorList>
    </citation>
    <scope>NUCLEOTIDE SEQUENCE</scope>
    <source>
        <strain evidence="9">Class2-1B</strain>
    </source>
</reference>
<feature type="transmembrane region" description="Helical" evidence="7">
    <location>
        <begin position="122"/>
        <end position="145"/>
    </location>
</feature>
<evidence type="ECO:0000256" key="5">
    <source>
        <dbReference type="ARBA" id="ARBA00038359"/>
    </source>
</evidence>
<keyword evidence="4 7" id="KW-0472">Membrane</keyword>
<feature type="compositionally biased region" description="Polar residues" evidence="6">
    <location>
        <begin position="365"/>
        <end position="378"/>
    </location>
</feature>
<proteinExistence type="inferred from homology"/>
<dbReference type="PANTHER" id="PTHR33048">
    <property type="entry name" value="PTH11-LIKE INTEGRAL MEMBRANE PROTEIN (AFU_ORTHOLOGUE AFUA_5G11245)"/>
    <property type="match status" value="1"/>
</dbReference>
<feature type="region of interest" description="Disordered" evidence="6">
    <location>
        <begin position="295"/>
        <end position="323"/>
    </location>
</feature>
<dbReference type="PANTHER" id="PTHR33048:SF96">
    <property type="entry name" value="INTEGRAL MEMBRANE PROTEIN"/>
    <property type="match status" value="1"/>
</dbReference>
<protein>
    <recommendedName>
        <fullName evidence="8">Rhodopsin domain-containing protein</fullName>
    </recommendedName>
</protein>
<dbReference type="InterPro" id="IPR052337">
    <property type="entry name" value="SAT4-like"/>
</dbReference>
<evidence type="ECO:0000313" key="10">
    <source>
        <dbReference type="Proteomes" id="UP000663297"/>
    </source>
</evidence>
<dbReference type="Pfam" id="PF20684">
    <property type="entry name" value="Fung_rhodopsin"/>
    <property type="match status" value="1"/>
</dbReference>
<dbReference type="EMBL" id="CP064749">
    <property type="protein sequence ID" value="QPC63597.1"/>
    <property type="molecule type" value="Genomic_DNA"/>
</dbReference>
<accession>A0A7S8HW29</accession>
<feature type="transmembrane region" description="Helical" evidence="7">
    <location>
        <begin position="165"/>
        <end position="190"/>
    </location>
</feature>
<keyword evidence="3 7" id="KW-1133">Transmembrane helix</keyword>
<feature type="transmembrane region" description="Helical" evidence="7">
    <location>
        <begin position="202"/>
        <end position="219"/>
    </location>
</feature>
<dbReference type="AlphaFoldDB" id="A0A7S8HW29"/>
<dbReference type="InterPro" id="IPR049326">
    <property type="entry name" value="Rhodopsin_dom_fungi"/>
</dbReference>
<comment type="similarity">
    <text evidence="5">Belongs to the SAT4 family.</text>
</comment>
<organism evidence="9 10">
    <name type="scientific">Fusarium culmorum</name>
    <dbReference type="NCBI Taxonomy" id="5516"/>
    <lineage>
        <taxon>Eukaryota</taxon>
        <taxon>Fungi</taxon>
        <taxon>Dikarya</taxon>
        <taxon>Ascomycota</taxon>
        <taxon>Pezizomycotina</taxon>
        <taxon>Sordariomycetes</taxon>
        <taxon>Hypocreomycetidae</taxon>
        <taxon>Hypocreales</taxon>
        <taxon>Nectriaceae</taxon>
        <taxon>Fusarium</taxon>
    </lineage>
</organism>
<dbReference type="GO" id="GO:0016020">
    <property type="term" value="C:membrane"/>
    <property type="evidence" value="ECO:0007669"/>
    <property type="project" value="UniProtKB-SubCell"/>
</dbReference>
<feature type="region of interest" description="Disordered" evidence="6">
    <location>
        <begin position="361"/>
        <end position="395"/>
    </location>
</feature>
<evidence type="ECO:0000256" key="7">
    <source>
        <dbReference type="SAM" id="Phobius"/>
    </source>
</evidence>
<evidence type="ECO:0000313" key="9">
    <source>
        <dbReference type="EMBL" id="QPC63597.1"/>
    </source>
</evidence>
<name>A0A7S8HW29_FUSCU</name>
<feature type="transmembrane region" description="Helical" evidence="7">
    <location>
        <begin position="86"/>
        <end position="110"/>
    </location>
</feature>
<keyword evidence="2 7" id="KW-0812">Transmembrane</keyword>
<evidence type="ECO:0000256" key="3">
    <source>
        <dbReference type="ARBA" id="ARBA00022989"/>
    </source>
</evidence>
<evidence type="ECO:0000259" key="8">
    <source>
        <dbReference type="Pfam" id="PF20684"/>
    </source>
</evidence>
<dbReference type="Proteomes" id="UP000663297">
    <property type="component" value="Chromosome 3"/>
</dbReference>
<feature type="transmembrane region" description="Helical" evidence="7">
    <location>
        <begin position="43"/>
        <end position="66"/>
    </location>
</feature>
<sequence>MGIPNRGPELQAVCYTLLVSSVIAVALRIYVRTRMVKNFGLDDWTMCAALVTFLLFCTSSLSGVTHGTGRHRSDLDPKDYIKARNWWWWCYLWYCLTMITSKISIGITLLRITNRKMDIWILYGTMAITLCTGIVFFFVTLFQCWPISYFWNTNQEGKCVSPDVIIALTYLYSVFSVISDFTCAILPIFLISKLNMGKKTKLAVIPLFAMACVLVTTYYRPCVSQLTPHRASSAVVVRFAFVKDFKNPDFLWATVDIAIWSATEQGLAITAGSLATLRPLLRLLGRKLGITTSGRSELRDTDQRTGTGLGKFGPSRATNSGNKQGDLFGLATFARENDLDGHGRDCEAAYAGKDHFGRPSAERTVVSTWNSRRGTGNSSEEELTPGLRPKSSGAVKVTTTFKVEEDRI</sequence>
<evidence type="ECO:0000256" key="4">
    <source>
        <dbReference type="ARBA" id="ARBA00023136"/>
    </source>
</evidence>
<comment type="subcellular location">
    <subcellularLocation>
        <location evidence="1">Membrane</location>
        <topology evidence="1">Multi-pass membrane protein</topology>
    </subcellularLocation>
</comment>
<feature type="transmembrane region" description="Helical" evidence="7">
    <location>
        <begin position="12"/>
        <end position="31"/>
    </location>
</feature>